<evidence type="ECO:0000256" key="1">
    <source>
        <dbReference type="ARBA" id="ARBA00023125"/>
    </source>
</evidence>
<dbReference type="GO" id="GO:0003677">
    <property type="term" value="F:DNA binding"/>
    <property type="evidence" value="ECO:0007669"/>
    <property type="project" value="UniProtKB-KW"/>
</dbReference>
<dbReference type="SUPFAM" id="SSF140996">
    <property type="entry name" value="Hermes dimerisation domain"/>
    <property type="match status" value="1"/>
</dbReference>
<evidence type="ECO:0000259" key="2">
    <source>
        <dbReference type="Pfam" id="PF05699"/>
    </source>
</evidence>
<sequence length="574" mass="65926">MTCPANPKNKTRGKQTEIAFDHDVEVGQDKMKAWALNIDDARDALAYMIIVDELPFLHVEKLGFRHFMSVVCPRFHIPSRTNIARDCLQLHAKERTQLKEILRMKCQRISVTTDTWTSIQRINYMCLTGHFIDTEWKLHKMILNFCPIYNHKGKAIAKGVEECLTSWGVDEKLFTITVDNASSNDVACSELRNMMQSKLSCIGNGYYMHMRCVAHIINLIVWDGLKKNKKSINKVRYVVRFVKSSPSRLKLFKDIAARYAPNHSSLSLDVPTRWKSTFDMLEKALKFRDIFWRMDIPTNPQLDQDTITETHDGYDDNQSGGIGEDDLRNSGAPLESDWKVVEGLVVFLREFKVLTDAVSGSLYVTSNNTFFLIARALDQLKRWMNSDDGDFRLMAITMQQKFDKYWGDIVKMNVLIYMGTILDPKGEICRLETCFCSKMYTPFTPHSDDSFTTSSRCTSSQPTIFDLKKDIENQVRSLATDGRYSSSELDRYLNYQIGEHELEMDILTWWKMNAHRYPILAHLARDVLAMPISTVASESAFSAGGRHLDSFRISLTPKIDTDDMMMFKILGAIS</sequence>
<evidence type="ECO:0000313" key="4">
    <source>
        <dbReference type="EnsemblPlants" id="AUR62002736-RA:cds"/>
    </source>
</evidence>
<dbReference type="InterPro" id="IPR008906">
    <property type="entry name" value="HATC_C_dom"/>
</dbReference>
<dbReference type="EnsemblPlants" id="AUR62002736-RA">
    <property type="protein sequence ID" value="AUR62002736-RA:cds"/>
    <property type="gene ID" value="AUR62002736"/>
</dbReference>
<proteinExistence type="predicted"/>
<dbReference type="Pfam" id="PF14372">
    <property type="entry name" value="hAT-like_RNase-H"/>
    <property type="match status" value="1"/>
</dbReference>
<dbReference type="Gramene" id="AUR62002736-RA">
    <property type="protein sequence ID" value="AUR62002736-RA:cds"/>
    <property type="gene ID" value="AUR62002736"/>
</dbReference>
<dbReference type="GO" id="GO:0046983">
    <property type="term" value="F:protein dimerization activity"/>
    <property type="evidence" value="ECO:0007669"/>
    <property type="project" value="InterPro"/>
</dbReference>
<feature type="domain" description="hAT-like transposase RNase-H fold" evidence="3">
    <location>
        <begin position="359"/>
        <end position="435"/>
    </location>
</feature>
<protein>
    <recommendedName>
        <fullName evidence="6">Transposase</fullName>
    </recommendedName>
</protein>
<dbReference type="SUPFAM" id="SSF53098">
    <property type="entry name" value="Ribonuclease H-like"/>
    <property type="match status" value="1"/>
</dbReference>
<evidence type="ECO:0000313" key="5">
    <source>
        <dbReference type="Proteomes" id="UP000596660"/>
    </source>
</evidence>
<dbReference type="Pfam" id="PF05699">
    <property type="entry name" value="Dimer_Tnp_hAT"/>
    <property type="match status" value="1"/>
</dbReference>
<dbReference type="InterPro" id="IPR025525">
    <property type="entry name" value="hAT-like_transposase_RNase-H"/>
</dbReference>
<feature type="domain" description="HAT C-terminal dimerisation" evidence="2">
    <location>
        <begin position="488"/>
        <end position="561"/>
    </location>
</feature>
<organism evidence="4 5">
    <name type="scientific">Chenopodium quinoa</name>
    <name type="common">Quinoa</name>
    <dbReference type="NCBI Taxonomy" id="63459"/>
    <lineage>
        <taxon>Eukaryota</taxon>
        <taxon>Viridiplantae</taxon>
        <taxon>Streptophyta</taxon>
        <taxon>Embryophyta</taxon>
        <taxon>Tracheophyta</taxon>
        <taxon>Spermatophyta</taxon>
        <taxon>Magnoliopsida</taxon>
        <taxon>eudicotyledons</taxon>
        <taxon>Gunneridae</taxon>
        <taxon>Pentapetalae</taxon>
        <taxon>Caryophyllales</taxon>
        <taxon>Chenopodiaceae</taxon>
        <taxon>Chenopodioideae</taxon>
        <taxon>Atripliceae</taxon>
        <taxon>Chenopodium</taxon>
    </lineage>
</organism>
<evidence type="ECO:0008006" key="6">
    <source>
        <dbReference type="Google" id="ProtNLM"/>
    </source>
</evidence>
<reference evidence="4" key="2">
    <citation type="submission" date="2021-03" db="UniProtKB">
        <authorList>
            <consortium name="EnsemblPlants"/>
        </authorList>
    </citation>
    <scope>IDENTIFICATION</scope>
</reference>
<accession>A0A803KUM8</accession>
<keyword evidence="5" id="KW-1185">Reference proteome</keyword>
<dbReference type="AlphaFoldDB" id="A0A803KUM8"/>
<evidence type="ECO:0000259" key="3">
    <source>
        <dbReference type="Pfam" id="PF14372"/>
    </source>
</evidence>
<dbReference type="PANTHER" id="PTHR46481">
    <property type="entry name" value="ZINC FINGER BED DOMAIN-CONTAINING PROTEIN 4"/>
    <property type="match status" value="1"/>
</dbReference>
<dbReference type="Proteomes" id="UP000596660">
    <property type="component" value="Unplaced"/>
</dbReference>
<name>A0A803KUM8_CHEQI</name>
<dbReference type="InterPro" id="IPR052035">
    <property type="entry name" value="ZnF_BED_domain_contain"/>
</dbReference>
<dbReference type="InterPro" id="IPR012337">
    <property type="entry name" value="RNaseH-like_sf"/>
</dbReference>
<keyword evidence="1" id="KW-0238">DNA-binding</keyword>
<reference evidence="4" key="1">
    <citation type="journal article" date="2017" name="Nature">
        <title>The genome of Chenopodium quinoa.</title>
        <authorList>
            <person name="Jarvis D.E."/>
            <person name="Ho Y.S."/>
            <person name="Lightfoot D.J."/>
            <person name="Schmoeckel S.M."/>
            <person name="Li B."/>
            <person name="Borm T.J.A."/>
            <person name="Ohyanagi H."/>
            <person name="Mineta K."/>
            <person name="Michell C.T."/>
            <person name="Saber N."/>
            <person name="Kharbatia N.M."/>
            <person name="Rupper R.R."/>
            <person name="Sharp A.R."/>
            <person name="Dally N."/>
            <person name="Boughton B.A."/>
            <person name="Woo Y.H."/>
            <person name="Gao G."/>
            <person name="Schijlen E.G.W.M."/>
            <person name="Guo X."/>
            <person name="Momin A.A."/>
            <person name="Negrao S."/>
            <person name="Al-Babili S."/>
            <person name="Gehring C."/>
            <person name="Roessner U."/>
            <person name="Jung C."/>
            <person name="Murphy K."/>
            <person name="Arold S.T."/>
            <person name="Gojobori T."/>
            <person name="van der Linden C.G."/>
            <person name="van Loo E.N."/>
            <person name="Jellen E.N."/>
            <person name="Maughan P.J."/>
            <person name="Tester M."/>
        </authorList>
    </citation>
    <scope>NUCLEOTIDE SEQUENCE [LARGE SCALE GENOMIC DNA]</scope>
    <source>
        <strain evidence="4">cv. PI 614886</strain>
    </source>
</reference>
<dbReference type="PANTHER" id="PTHR46481:SF7">
    <property type="entry name" value="ZINC FINGER BED DOMAIN-CONTAINING PROTEIN RICESLEEPER 2-LIKE"/>
    <property type="match status" value="1"/>
</dbReference>